<evidence type="ECO:0000313" key="2">
    <source>
        <dbReference type="EMBL" id="MBB3860381.1"/>
    </source>
</evidence>
<feature type="chain" id="PRO_5031281443" evidence="1">
    <location>
        <begin position="26"/>
        <end position="73"/>
    </location>
</feature>
<dbReference type="Proteomes" id="UP000562395">
    <property type="component" value="Unassembled WGS sequence"/>
</dbReference>
<gene>
    <name evidence="2" type="ORF">GGQ88_001647</name>
</gene>
<dbReference type="AlphaFoldDB" id="A0A7W5ZVQ9"/>
<organism evidence="2 3">
    <name type="scientific">Novosphingobium hassiacum</name>
    <dbReference type="NCBI Taxonomy" id="173676"/>
    <lineage>
        <taxon>Bacteria</taxon>
        <taxon>Pseudomonadati</taxon>
        <taxon>Pseudomonadota</taxon>
        <taxon>Alphaproteobacteria</taxon>
        <taxon>Sphingomonadales</taxon>
        <taxon>Sphingomonadaceae</taxon>
        <taxon>Novosphingobium</taxon>
    </lineage>
</organism>
<sequence length="73" mass="7316">MKTSTFRIAATAALVVGLLPASAMAGTRASASKVIPASVSQGPKNGFPNSPGLTIATIKANENAAFKRKSNGT</sequence>
<evidence type="ECO:0000313" key="3">
    <source>
        <dbReference type="Proteomes" id="UP000562395"/>
    </source>
</evidence>
<accession>A0A7W5ZVQ9</accession>
<protein>
    <submittedName>
        <fullName evidence="2">Cell division protein FtsN</fullName>
    </submittedName>
</protein>
<comment type="caution">
    <text evidence="2">The sequence shown here is derived from an EMBL/GenBank/DDBJ whole genome shotgun (WGS) entry which is preliminary data.</text>
</comment>
<dbReference type="RefSeq" id="WP_183612651.1">
    <property type="nucleotide sequence ID" value="NZ_JACICY010000003.1"/>
</dbReference>
<keyword evidence="1" id="KW-0732">Signal</keyword>
<proteinExistence type="predicted"/>
<evidence type="ECO:0000256" key="1">
    <source>
        <dbReference type="SAM" id="SignalP"/>
    </source>
</evidence>
<reference evidence="2 3" key="1">
    <citation type="submission" date="2020-08" db="EMBL/GenBank/DDBJ databases">
        <title>Genomic Encyclopedia of Type Strains, Phase IV (KMG-IV): sequencing the most valuable type-strain genomes for metagenomic binning, comparative biology and taxonomic classification.</title>
        <authorList>
            <person name="Goeker M."/>
        </authorList>
    </citation>
    <scope>NUCLEOTIDE SEQUENCE [LARGE SCALE GENOMIC DNA]</scope>
    <source>
        <strain evidence="2 3">DSM 14552</strain>
    </source>
</reference>
<dbReference type="EMBL" id="JACICY010000003">
    <property type="protein sequence ID" value="MBB3860381.1"/>
    <property type="molecule type" value="Genomic_DNA"/>
</dbReference>
<keyword evidence="3" id="KW-1185">Reference proteome</keyword>
<feature type="signal peptide" evidence="1">
    <location>
        <begin position="1"/>
        <end position="25"/>
    </location>
</feature>
<keyword evidence="2" id="KW-0132">Cell division</keyword>
<dbReference type="GO" id="GO:0051301">
    <property type="term" value="P:cell division"/>
    <property type="evidence" value="ECO:0007669"/>
    <property type="project" value="UniProtKB-KW"/>
</dbReference>
<keyword evidence="2" id="KW-0131">Cell cycle</keyword>
<name>A0A7W5ZVQ9_9SPHN</name>